<keyword evidence="2" id="KW-1185">Reference proteome</keyword>
<protein>
    <submittedName>
        <fullName evidence="1">GTPase IMAP family member 8-like protein</fullName>
    </submittedName>
</protein>
<dbReference type="AlphaFoldDB" id="A0AAD3NEK1"/>
<dbReference type="EMBL" id="BRZM01001371">
    <property type="protein sequence ID" value="GLD73047.1"/>
    <property type="molecule type" value="Genomic_DNA"/>
</dbReference>
<evidence type="ECO:0000313" key="1">
    <source>
        <dbReference type="EMBL" id="GLD73047.1"/>
    </source>
</evidence>
<reference evidence="1" key="1">
    <citation type="submission" date="2022-08" db="EMBL/GenBank/DDBJ databases">
        <title>Genome sequencing of akame (Lates japonicus).</title>
        <authorList>
            <person name="Hashiguchi Y."/>
            <person name="Takahashi H."/>
        </authorList>
    </citation>
    <scope>NUCLEOTIDE SEQUENCE</scope>
    <source>
        <strain evidence="1">Kochi</strain>
    </source>
</reference>
<dbReference type="Proteomes" id="UP001279410">
    <property type="component" value="Unassembled WGS sequence"/>
</dbReference>
<organism evidence="1 2">
    <name type="scientific">Lates japonicus</name>
    <name type="common">Japanese lates</name>
    <dbReference type="NCBI Taxonomy" id="270547"/>
    <lineage>
        <taxon>Eukaryota</taxon>
        <taxon>Metazoa</taxon>
        <taxon>Chordata</taxon>
        <taxon>Craniata</taxon>
        <taxon>Vertebrata</taxon>
        <taxon>Euteleostomi</taxon>
        <taxon>Actinopterygii</taxon>
        <taxon>Neopterygii</taxon>
        <taxon>Teleostei</taxon>
        <taxon>Neoteleostei</taxon>
        <taxon>Acanthomorphata</taxon>
        <taxon>Carangaria</taxon>
        <taxon>Carangaria incertae sedis</taxon>
        <taxon>Centropomidae</taxon>
        <taxon>Lates</taxon>
    </lineage>
</organism>
<evidence type="ECO:0000313" key="2">
    <source>
        <dbReference type="Proteomes" id="UP001279410"/>
    </source>
</evidence>
<name>A0AAD3NEK1_LATJO</name>
<comment type="caution">
    <text evidence="1">The sequence shown here is derived from an EMBL/GenBank/DDBJ whole genome shotgun (WGS) entry which is preliminary data.</text>
</comment>
<proteinExistence type="predicted"/>
<sequence>MRMKEMKTTPTSGRKLIIDPPSWISLFSAEFNMASAAPDGDLNSLKCSSNDYFRPDLCELRVILLGNQAGLREFSGNFICTGETEFNTEEEADCCQRSQETGGGEKPFCQHPRSPASLCYL</sequence>
<gene>
    <name evidence="1" type="ORF">AKAME5_002437200</name>
</gene>
<accession>A0AAD3NEK1</accession>